<feature type="transmembrane region" description="Helical" evidence="1">
    <location>
        <begin position="83"/>
        <end position="102"/>
    </location>
</feature>
<dbReference type="AlphaFoldDB" id="A0A379MUF0"/>
<gene>
    <name evidence="2" type="ORF">NCTC11190_01612</name>
</gene>
<feature type="transmembrane region" description="Helical" evidence="1">
    <location>
        <begin position="183"/>
        <end position="201"/>
    </location>
</feature>
<feature type="transmembrane region" description="Helical" evidence="1">
    <location>
        <begin position="137"/>
        <end position="153"/>
    </location>
</feature>
<feature type="transmembrane region" description="Helical" evidence="1">
    <location>
        <begin position="12"/>
        <end position="34"/>
    </location>
</feature>
<keyword evidence="1" id="KW-0472">Membrane</keyword>
<feature type="transmembrane region" description="Helical" evidence="1">
    <location>
        <begin position="40"/>
        <end position="62"/>
    </location>
</feature>
<dbReference type="RefSeq" id="WP_027291739.1">
    <property type="nucleotide sequence ID" value="NZ_UGVL01000001.1"/>
</dbReference>
<proteinExistence type="predicted"/>
<dbReference type="PANTHER" id="PTHR31061:SF24">
    <property type="entry name" value="LD22376P"/>
    <property type="match status" value="1"/>
</dbReference>
<evidence type="ECO:0000313" key="2">
    <source>
        <dbReference type="EMBL" id="SUE34389.1"/>
    </source>
</evidence>
<reference evidence="2 3" key="1">
    <citation type="submission" date="2018-06" db="EMBL/GenBank/DDBJ databases">
        <authorList>
            <consortium name="Pathogen Informatics"/>
            <person name="Doyle S."/>
        </authorList>
    </citation>
    <scope>NUCLEOTIDE SEQUENCE [LARGE SCALE GENOMIC DNA]</scope>
    <source>
        <strain evidence="2 3">NCTC11190</strain>
    </source>
</reference>
<feature type="transmembrane region" description="Helical" evidence="1">
    <location>
        <begin position="114"/>
        <end position="132"/>
    </location>
</feature>
<name>A0A379MUF0_9BACT</name>
<organism evidence="2 3">
    <name type="scientific">Rikenella microfusus</name>
    <dbReference type="NCBI Taxonomy" id="28139"/>
    <lineage>
        <taxon>Bacteria</taxon>
        <taxon>Pseudomonadati</taxon>
        <taxon>Bacteroidota</taxon>
        <taxon>Bacteroidia</taxon>
        <taxon>Bacteroidales</taxon>
        <taxon>Rikenellaceae</taxon>
        <taxon>Rikenella</taxon>
    </lineage>
</organism>
<feature type="transmembrane region" description="Helical" evidence="1">
    <location>
        <begin position="285"/>
        <end position="303"/>
    </location>
</feature>
<evidence type="ECO:0000256" key="1">
    <source>
        <dbReference type="SAM" id="Phobius"/>
    </source>
</evidence>
<accession>A0A379MUF0</accession>
<sequence length="349" mass="38802">MKRFLSLDVFRGMTILMMIVLNNQAGGSVFAPLVHSSWDGVTFADMIFPFFLFIMGAAMWFSTHRHDYGIRGTLSKSRRTGRIFRRTLILFAVGLILNWIPFDDYFAFVRIPGVLQRIALAYFFAAMLTLYLPRVRAIVLSIAVSLAGYWFLLDALGTDIVGRVDTALLGPSHLLTPSFDPEGILSTIPAIASVLIGYLAGNAMDKPNSASGGIGTLMVVGVLLAGAGILFGLVSPMNKQLWTPSYVLFTSGAAMVVWSVLSFVIEYMQARKWCEFFTIAGTNSLFIYSLSMVLAKMFALWGVTQAVYDFYRSYHVPDAVASLMWSLTMALVCWLITWPLYRMRVFISA</sequence>
<feature type="transmembrane region" description="Helical" evidence="1">
    <location>
        <begin position="246"/>
        <end position="265"/>
    </location>
</feature>
<feature type="transmembrane region" description="Helical" evidence="1">
    <location>
        <begin position="323"/>
        <end position="341"/>
    </location>
</feature>
<keyword evidence="1" id="KW-0812">Transmembrane</keyword>
<dbReference type="EMBL" id="UGVL01000001">
    <property type="protein sequence ID" value="SUE34389.1"/>
    <property type="molecule type" value="Genomic_DNA"/>
</dbReference>
<keyword evidence="1" id="KW-1133">Transmembrane helix</keyword>
<dbReference type="STRING" id="880526.GCA_000427365_02207"/>
<keyword evidence="3" id="KW-1185">Reference proteome</keyword>
<feature type="transmembrane region" description="Helical" evidence="1">
    <location>
        <begin position="213"/>
        <end position="234"/>
    </location>
</feature>
<dbReference type="OrthoDB" id="9788724at2"/>
<dbReference type="PANTHER" id="PTHR31061">
    <property type="entry name" value="LD22376P"/>
    <property type="match status" value="1"/>
</dbReference>
<protein>
    <submittedName>
        <fullName evidence="2">Uncharacterized conserved protein</fullName>
    </submittedName>
</protein>
<dbReference type="Proteomes" id="UP000255233">
    <property type="component" value="Unassembled WGS sequence"/>
</dbReference>
<evidence type="ECO:0000313" key="3">
    <source>
        <dbReference type="Proteomes" id="UP000255233"/>
    </source>
</evidence>